<keyword evidence="3" id="KW-1185">Reference proteome</keyword>
<gene>
    <name evidence="2" type="ORF">BDN70DRAFT_927298</name>
</gene>
<dbReference type="Pfam" id="PF00144">
    <property type="entry name" value="Beta-lactamase"/>
    <property type="match status" value="1"/>
</dbReference>
<dbReference type="EMBL" id="MU155134">
    <property type="protein sequence ID" value="KAF9485646.1"/>
    <property type="molecule type" value="Genomic_DNA"/>
</dbReference>
<sequence length="416" mass="45551">MATFSSSGRCDLDNFIRETVESGAVPGFVLGVSNIEGEIYFQGGGTHVVGDLSSGEINPESVFWICSQTKMITALAALKLIEDGKISLDTPLGDYLPEFRNPVIVDRTSTPKTTFRPAQTVITVKHLLNFSSGLFYPVVRDDLFALPEAYTSKAMYASSNPLQAFYRILIGELPGVPLKFEPGTDFVYGFSSDALGFLIEKVSGQTLEQFCRERIFNPLGMESCSFYLTPALKKRLVSLSVRSDDGSLKPWAGEVEIMEHDPAKVSLHLGGIGMFSSMRDYLKLLRHILQINACKNIANPIFRTETLHQLFIPALTEKGSKSLSDFLMVPGTQWGTALAIATQDNPQGRKKGSIWWGGWAGTEHFIDPVSGIAVVFGTQIVPQANAQTMAVWTKLEALIYAALDQSASTRTSQSNL</sequence>
<dbReference type="OrthoDB" id="428260at2759"/>
<comment type="caution">
    <text evidence="2">The sequence shown here is derived from an EMBL/GenBank/DDBJ whole genome shotgun (WGS) entry which is preliminary data.</text>
</comment>
<organism evidence="2 3">
    <name type="scientific">Pholiota conissans</name>
    <dbReference type="NCBI Taxonomy" id="109636"/>
    <lineage>
        <taxon>Eukaryota</taxon>
        <taxon>Fungi</taxon>
        <taxon>Dikarya</taxon>
        <taxon>Basidiomycota</taxon>
        <taxon>Agaricomycotina</taxon>
        <taxon>Agaricomycetes</taxon>
        <taxon>Agaricomycetidae</taxon>
        <taxon>Agaricales</taxon>
        <taxon>Agaricineae</taxon>
        <taxon>Strophariaceae</taxon>
        <taxon>Pholiota</taxon>
    </lineage>
</organism>
<name>A0A9P6CYU2_9AGAR</name>
<feature type="domain" description="Beta-lactamase-related" evidence="1">
    <location>
        <begin position="12"/>
        <end position="383"/>
    </location>
</feature>
<dbReference type="InterPro" id="IPR050789">
    <property type="entry name" value="Diverse_Enzym_Activities"/>
</dbReference>
<evidence type="ECO:0000313" key="3">
    <source>
        <dbReference type="Proteomes" id="UP000807469"/>
    </source>
</evidence>
<dbReference type="PANTHER" id="PTHR43283:SF3">
    <property type="entry name" value="BETA-LACTAMASE FAMILY PROTEIN (AFU_ORTHOLOGUE AFUA_5G07500)"/>
    <property type="match status" value="1"/>
</dbReference>
<accession>A0A9P6CYU2</accession>
<dbReference type="SUPFAM" id="SSF56601">
    <property type="entry name" value="beta-lactamase/transpeptidase-like"/>
    <property type="match status" value="1"/>
</dbReference>
<evidence type="ECO:0000313" key="2">
    <source>
        <dbReference type="EMBL" id="KAF9485646.1"/>
    </source>
</evidence>
<reference evidence="2" key="1">
    <citation type="submission" date="2020-11" db="EMBL/GenBank/DDBJ databases">
        <authorList>
            <consortium name="DOE Joint Genome Institute"/>
            <person name="Ahrendt S."/>
            <person name="Riley R."/>
            <person name="Andreopoulos W."/>
            <person name="Labutti K."/>
            <person name="Pangilinan J."/>
            <person name="Ruiz-Duenas F.J."/>
            <person name="Barrasa J.M."/>
            <person name="Sanchez-Garcia M."/>
            <person name="Camarero S."/>
            <person name="Miyauchi S."/>
            <person name="Serrano A."/>
            <person name="Linde D."/>
            <person name="Babiker R."/>
            <person name="Drula E."/>
            <person name="Ayuso-Fernandez I."/>
            <person name="Pacheco R."/>
            <person name="Padilla G."/>
            <person name="Ferreira P."/>
            <person name="Barriuso J."/>
            <person name="Kellner H."/>
            <person name="Castanera R."/>
            <person name="Alfaro M."/>
            <person name="Ramirez L."/>
            <person name="Pisabarro A.G."/>
            <person name="Kuo A."/>
            <person name="Tritt A."/>
            <person name="Lipzen A."/>
            <person name="He G."/>
            <person name="Yan M."/>
            <person name="Ng V."/>
            <person name="Cullen D."/>
            <person name="Martin F."/>
            <person name="Rosso M.-N."/>
            <person name="Henrissat B."/>
            <person name="Hibbett D."/>
            <person name="Martinez A.T."/>
            <person name="Grigoriev I.V."/>
        </authorList>
    </citation>
    <scope>NUCLEOTIDE SEQUENCE</scope>
    <source>
        <strain evidence="2">CIRM-BRFM 674</strain>
    </source>
</reference>
<dbReference type="PANTHER" id="PTHR43283">
    <property type="entry name" value="BETA-LACTAMASE-RELATED"/>
    <property type="match status" value="1"/>
</dbReference>
<proteinExistence type="predicted"/>
<dbReference type="Proteomes" id="UP000807469">
    <property type="component" value="Unassembled WGS sequence"/>
</dbReference>
<dbReference type="Gene3D" id="3.40.710.10">
    <property type="entry name" value="DD-peptidase/beta-lactamase superfamily"/>
    <property type="match status" value="1"/>
</dbReference>
<dbReference type="InterPro" id="IPR012338">
    <property type="entry name" value="Beta-lactam/transpept-like"/>
</dbReference>
<dbReference type="InterPro" id="IPR001466">
    <property type="entry name" value="Beta-lactam-related"/>
</dbReference>
<dbReference type="AlphaFoldDB" id="A0A9P6CYU2"/>
<protein>
    <submittedName>
        <fullName evidence="2">Beta-lactamase/transpeptidase-like protein</fullName>
    </submittedName>
</protein>
<evidence type="ECO:0000259" key="1">
    <source>
        <dbReference type="Pfam" id="PF00144"/>
    </source>
</evidence>